<reference evidence="1 2" key="2">
    <citation type="submission" date="2018-06" db="EMBL/GenBank/DDBJ databases">
        <authorList>
            <person name="Zhirakovskaya E."/>
        </authorList>
    </citation>
    <scope>NUCLEOTIDE SEQUENCE [LARGE SCALE GENOMIC DNA]</scope>
    <source>
        <strain evidence="1 2">FBKL4.011</strain>
    </source>
</reference>
<sequence>MNKLEEWLVVDGYNVIGSNTGTDRSIHWNPSQLEEERIKLIRDLSEYQAASGRRVFLVFDAHRTAGKEVVEEQEKITVYYTRYGETADELIERFVKKYKSPHRRIFVATSDYLEQRMVFGQGAYRISSRELLQEIRLGKQKLSDRLRKKGNINITSGNALEERLSDEIRNKLEKWRRKN</sequence>
<organism evidence="1 2">
    <name type="scientific">Thermoflavimicrobium daqui</name>
    <dbReference type="NCBI Taxonomy" id="2137476"/>
    <lineage>
        <taxon>Bacteria</taxon>
        <taxon>Bacillati</taxon>
        <taxon>Bacillota</taxon>
        <taxon>Bacilli</taxon>
        <taxon>Bacillales</taxon>
        <taxon>Thermoactinomycetaceae</taxon>
        <taxon>Thermoflavimicrobium</taxon>
    </lineage>
</organism>
<name>A0A364K318_9BACL</name>
<dbReference type="RefSeq" id="WP_113659537.1">
    <property type="nucleotide sequence ID" value="NZ_KZ845669.1"/>
</dbReference>
<keyword evidence="2" id="KW-1185">Reference proteome</keyword>
<comment type="caution">
    <text evidence="1">The sequence shown here is derived from an EMBL/GenBank/DDBJ whole genome shotgun (WGS) entry which is preliminary data.</text>
</comment>
<dbReference type="Proteomes" id="UP000251213">
    <property type="component" value="Unassembled WGS sequence"/>
</dbReference>
<dbReference type="EMBL" id="QJKK01000007">
    <property type="protein sequence ID" value="RAL23230.1"/>
    <property type="molecule type" value="Genomic_DNA"/>
</dbReference>
<protein>
    <submittedName>
        <fullName evidence="1">RNA-binding protein</fullName>
    </submittedName>
</protein>
<reference evidence="1 2" key="1">
    <citation type="submission" date="2018-06" db="EMBL/GenBank/DDBJ databases">
        <title>Thermoflavimicrobium daqus sp. nov., a thermophilic microbe isolated from Moutai-flavour Daqu.</title>
        <authorList>
            <person name="Wang X."/>
            <person name="Zhou H."/>
        </authorList>
    </citation>
    <scope>NUCLEOTIDE SEQUENCE [LARGE SCALE GENOMIC DNA]</scope>
    <source>
        <strain evidence="1 2">FBKL4.011</strain>
    </source>
</reference>
<gene>
    <name evidence="1" type="ORF">DL897_12770</name>
</gene>
<accession>A0A364K318</accession>
<proteinExistence type="predicted"/>
<dbReference type="PANTHER" id="PTHR34547">
    <property type="entry name" value="YACP-LIKE NYN DOMAIN PROTEIN"/>
    <property type="match status" value="1"/>
</dbReference>
<dbReference type="AlphaFoldDB" id="A0A364K318"/>
<dbReference type="PANTHER" id="PTHR34547:SF1">
    <property type="entry name" value="YACP-LIKE NYN DOMAIN PROTEIN"/>
    <property type="match status" value="1"/>
</dbReference>
<dbReference type="CDD" id="cd10912">
    <property type="entry name" value="PIN_YacP-like"/>
    <property type="match status" value="1"/>
</dbReference>
<dbReference type="InterPro" id="IPR010298">
    <property type="entry name" value="YacP-like"/>
</dbReference>
<dbReference type="OrthoDB" id="9792160at2"/>
<evidence type="ECO:0000313" key="1">
    <source>
        <dbReference type="EMBL" id="RAL23230.1"/>
    </source>
</evidence>
<evidence type="ECO:0000313" key="2">
    <source>
        <dbReference type="Proteomes" id="UP000251213"/>
    </source>
</evidence>
<dbReference type="Pfam" id="PF05991">
    <property type="entry name" value="NYN_YacP"/>
    <property type="match status" value="1"/>
</dbReference>